<dbReference type="AlphaFoldDB" id="A0A8T0D9T2"/>
<dbReference type="Proteomes" id="UP000699462">
    <property type="component" value="Unassembled WGS sequence"/>
</dbReference>
<evidence type="ECO:0000256" key="1">
    <source>
        <dbReference type="SAM" id="Phobius"/>
    </source>
</evidence>
<comment type="caution">
    <text evidence="2">The sequence shown here is derived from an EMBL/GenBank/DDBJ whole genome shotgun (WGS) entry which is preliminary data.</text>
</comment>
<proteinExistence type="predicted"/>
<keyword evidence="1" id="KW-0472">Membrane</keyword>
<feature type="transmembrane region" description="Helical" evidence="1">
    <location>
        <begin position="23"/>
        <end position="48"/>
    </location>
</feature>
<evidence type="ECO:0000313" key="3">
    <source>
        <dbReference type="Proteomes" id="UP000699462"/>
    </source>
</evidence>
<protein>
    <submittedName>
        <fullName evidence="2">Uncharacterized protein</fullName>
    </submittedName>
</protein>
<gene>
    <name evidence="2" type="ORF">P879_07196</name>
</gene>
<dbReference type="OrthoDB" id="10314602at2759"/>
<evidence type="ECO:0000313" key="2">
    <source>
        <dbReference type="EMBL" id="KAF8563427.1"/>
    </source>
</evidence>
<keyword evidence="1" id="KW-1133">Transmembrane helix</keyword>
<keyword evidence="3" id="KW-1185">Reference proteome</keyword>
<reference evidence="2 3" key="1">
    <citation type="submission" date="2019-07" db="EMBL/GenBank/DDBJ databases">
        <title>Annotation for the trematode Paragonimus westermani.</title>
        <authorList>
            <person name="Choi Y.-J."/>
        </authorList>
    </citation>
    <scope>NUCLEOTIDE SEQUENCE [LARGE SCALE GENOMIC DNA]</scope>
    <source>
        <strain evidence="2">180907_Pwestermani</strain>
    </source>
</reference>
<sequence length="84" mass="9878">MVFYRMEGTNSTGEHICKLDGKMVAVITTCTLLLLTCLAITFFAIWWFQRRRKRLKLETKDLLTPTKSTKDEANEEDNVYYEVH</sequence>
<keyword evidence="1" id="KW-0812">Transmembrane</keyword>
<dbReference type="EMBL" id="JTDF01011905">
    <property type="protein sequence ID" value="KAF8563427.1"/>
    <property type="molecule type" value="Genomic_DNA"/>
</dbReference>
<accession>A0A8T0D9T2</accession>
<organism evidence="2 3">
    <name type="scientific">Paragonimus westermani</name>
    <dbReference type="NCBI Taxonomy" id="34504"/>
    <lineage>
        <taxon>Eukaryota</taxon>
        <taxon>Metazoa</taxon>
        <taxon>Spiralia</taxon>
        <taxon>Lophotrochozoa</taxon>
        <taxon>Platyhelminthes</taxon>
        <taxon>Trematoda</taxon>
        <taxon>Digenea</taxon>
        <taxon>Plagiorchiida</taxon>
        <taxon>Troglotremata</taxon>
        <taxon>Troglotrematidae</taxon>
        <taxon>Paragonimus</taxon>
    </lineage>
</organism>
<name>A0A8T0D9T2_9TREM</name>